<evidence type="ECO:0000256" key="8">
    <source>
        <dbReference type="ARBA" id="ARBA00022741"/>
    </source>
</evidence>
<dbReference type="PANTHER" id="PTHR17490">
    <property type="entry name" value="SUA5"/>
    <property type="match status" value="1"/>
</dbReference>
<evidence type="ECO:0000256" key="11">
    <source>
        <dbReference type="ARBA" id="ARBA00048366"/>
    </source>
</evidence>
<keyword evidence="4" id="KW-0963">Cytoplasm</keyword>
<dbReference type="GO" id="GO:0008033">
    <property type="term" value="P:tRNA processing"/>
    <property type="evidence" value="ECO:0007669"/>
    <property type="project" value="UniProtKB-KW"/>
</dbReference>
<evidence type="ECO:0000256" key="4">
    <source>
        <dbReference type="ARBA" id="ARBA00022490"/>
    </source>
</evidence>
<comment type="catalytic activity">
    <reaction evidence="11">
        <text>L-threonine + hydrogencarbonate + ATP = L-threonylcarbamoyladenylate + diphosphate + H2O</text>
        <dbReference type="Rhea" id="RHEA:36407"/>
        <dbReference type="ChEBI" id="CHEBI:15377"/>
        <dbReference type="ChEBI" id="CHEBI:17544"/>
        <dbReference type="ChEBI" id="CHEBI:30616"/>
        <dbReference type="ChEBI" id="CHEBI:33019"/>
        <dbReference type="ChEBI" id="CHEBI:57926"/>
        <dbReference type="ChEBI" id="CHEBI:73682"/>
        <dbReference type="EC" id="2.7.7.87"/>
    </reaction>
</comment>
<dbReference type="EC" id="2.7.7.87" evidence="3"/>
<dbReference type="GO" id="GO:0005737">
    <property type="term" value="C:cytoplasm"/>
    <property type="evidence" value="ECO:0007669"/>
    <property type="project" value="UniProtKB-SubCell"/>
</dbReference>
<dbReference type="GO" id="GO:0003725">
    <property type="term" value="F:double-stranded RNA binding"/>
    <property type="evidence" value="ECO:0007669"/>
    <property type="project" value="InterPro"/>
</dbReference>
<dbReference type="Pfam" id="PF01300">
    <property type="entry name" value="Sua5_yciO_yrdC"/>
    <property type="match status" value="1"/>
</dbReference>
<dbReference type="GO" id="GO:0000049">
    <property type="term" value="F:tRNA binding"/>
    <property type="evidence" value="ECO:0007669"/>
    <property type="project" value="TreeGrafter"/>
</dbReference>
<keyword evidence="5" id="KW-0808">Transferase</keyword>
<evidence type="ECO:0000313" key="13">
    <source>
        <dbReference type="EMBL" id="BFG70230.1"/>
    </source>
</evidence>
<dbReference type="PANTHER" id="PTHR17490:SF16">
    <property type="entry name" value="THREONYLCARBAMOYL-AMP SYNTHASE"/>
    <property type="match status" value="1"/>
</dbReference>
<comment type="similarity">
    <text evidence="2">Belongs to the SUA5 family.</text>
</comment>
<feature type="domain" description="YrdC-like" evidence="12">
    <location>
        <begin position="5"/>
        <end position="190"/>
    </location>
</feature>
<evidence type="ECO:0000256" key="6">
    <source>
        <dbReference type="ARBA" id="ARBA00022694"/>
    </source>
</evidence>
<name>A0AAT9GI93_9BACT</name>
<dbReference type="InterPro" id="IPR050156">
    <property type="entry name" value="TC-AMP_synthase_SUA5"/>
</dbReference>
<keyword evidence="7" id="KW-0548">Nucleotidyltransferase</keyword>
<sequence>MLPFQNDIDACLDILDKGGLILYPTDTIWGIGCDATNELAVEKIYRLKQRPDHKPMVVLMADEREILQYVTQPDLQVFDYIKGVSKPITVVYEGGVGLADQLLAEDRSVAIRITTDSFCKHLIKRFRKPIVSTSANLSGYPAPRSFQDIDPLIKEGVDYVVRYRQADDNYYKPSSVVRWDKNGELIIIRS</sequence>
<keyword evidence="8" id="KW-0547">Nucleotide-binding</keyword>
<keyword evidence="9" id="KW-0067">ATP-binding</keyword>
<proteinExistence type="inferred from homology"/>
<dbReference type="InterPro" id="IPR017945">
    <property type="entry name" value="DHBP_synth_RibB-like_a/b_dom"/>
</dbReference>
<keyword evidence="6" id="KW-0819">tRNA processing</keyword>
<organism evidence="13">
    <name type="scientific">Sediminibacterium sp. KACHI17</name>
    <dbReference type="NCBI Taxonomy" id="1751071"/>
    <lineage>
        <taxon>Bacteria</taxon>
        <taxon>Pseudomonadati</taxon>
        <taxon>Bacteroidota</taxon>
        <taxon>Chitinophagia</taxon>
        <taxon>Chitinophagales</taxon>
        <taxon>Chitinophagaceae</taxon>
        <taxon>Sediminibacterium</taxon>
    </lineage>
</organism>
<evidence type="ECO:0000256" key="2">
    <source>
        <dbReference type="ARBA" id="ARBA00007663"/>
    </source>
</evidence>
<dbReference type="GO" id="GO:0005524">
    <property type="term" value="F:ATP binding"/>
    <property type="evidence" value="ECO:0007669"/>
    <property type="project" value="UniProtKB-KW"/>
</dbReference>
<dbReference type="InterPro" id="IPR006070">
    <property type="entry name" value="Sua5-like_dom"/>
</dbReference>
<dbReference type="SUPFAM" id="SSF55821">
    <property type="entry name" value="YrdC/RibB"/>
    <property type="match status" value="1"/>
</dbReference>
<dbReference type="RefSeq" id="WP_353550516.1">
    <property type="nucleotide sequence ID" value="NZ_AP029612.1"/>
</dbReference>
<dbReference type="GO" id="GO:0061710">
    <property type="term" value="F:L-threonylcarbamoyladenylate synthase"/>
    <property type="evidence" value="ECO:0007669"/>
    <property type="project" value="UniProtKB-EC"/>
</dbReference>
<evidence type="ECO:0000256" key="7">
    <source>
        <dbReference type="ARBA" id="ARBA00022695"/>
    </source>
</evidence>
<dbReference type="NCBIfam" id="TIGR00057">
    <property type="entry name" value="L-threonylcarbamoyladenylate synthase"/>
    <property type="match status" value="1"/>
</dbReference>
<evidence type="ECO:0000256" key="1">
    <source>
        <dbReference type="ARBA" id="ARBA00004496"/>
    </source>
</evidence>
<accession>A0AAT9GI93</accession>
<evidence type="ECO:0000256" key="5">
    <source>
        <dbReference type="ARBA" id="ARBA00022679"/>
    </source>
</evidence>
<dbReference type="AlphaFoldDB" id="A0AAT9GI93"/>
<dbReference type="Gene3D" id="3.90.870.10">
    <property type="entry name" value="DHBP synthase"/>
    <property type="match status" value="1"/>
</dbReference>
<evidence type="ECO:0000259" key="12">
    <source>
        <dbReference type="PROSITE" id="PS51163"/>
    </source>
</evidence>
<evidence type="ECO:0000256" key="3">
    <source>
        <dbReference type="ARBA" id="ARBA00012584"/>
    </source>
</evidence>
<reference evidence="13" key="1">
    <citation type="submission" date="2024-02" db="EMBL/GenBank/DDBJ databases">
        <title>Sediminibacterium planktonica sp. nov. and Sediminibacterium longus sp. nov., isolated from surface lake and river water.</title>
        <authorList>
            <person name="Watanabe K."/>
            <person name="Takemine S."/>
            <person name="Ishii Y."/>
            <person name="Ogata Y."/>
            <person name="Shindo C."/>
            <person name="Suda W."/>
        </authorList>
    </citation>
    <scope>NUCLEOTIDE SEQUENCE</scope>
    <source>
        <strain evidence="13">KACHI17</strain>
    </source>
</reference>
<dbReference type="PROSITE" id="PS51163">
    <property type="entry name" value="YRDC"/>
    <property type="match status" value="1"/>
</dbReference>
<comment type="subcellular location">
    <subcellularLocation>
        <location evidence="1">Cytoplasm</location>
    </subcellularLocation>
</comment>
<dbReference type="GO" id="GO:0006450">
    <property type="term" value="P:regulation of translational fidelity"/>
    <property type="evidence" value="ECO:0007669"/>
    <property type="project" value="TreeGrafter"/>
</dbReference>
<dbReference type="EMBL" id="AP029612">
    <property type="protein sequence ID" value="BFG70230.1"/>
    <property type="molecule type" value="Genomic_DNA"/>
</dbReference>
<gene>
    <name evidence="13" type="ORF">KACHI17_11110</name>
</gene>
<evidence type="ECO:0000256" key="9">
    <source>
        <dbReference type="ARBA" id="ARBA00022840"/>
    </source>
</evidence>
<protein>
    <recommendedName>
        <fullName evidence="10">L-threonylcarbamoyladenylate synthase</fullName>
        <ecNumber evidence="3">2.7.7.87</ecNumber>
    </recommendedName>
    <alternativeName>
        <fullName evidence="10">L-threonylcarbamoyladenylate synthase</fullName>
    </alternativeName>
</protein>
<evidence type="ECO:0000256" key="10">
    <source>
        <dbReference type="ARBA" id="ARBA00029774"/>
    </source>
</evidence>